<comment type="similarity">
    <text evidence="1">Belongs to the menorin family.</text>
</comment>
<dbReference type="AlphaFoldDB" id="A0AAE0VY42"/>
<name>A0AAE0VY42_9BIVA</name>
<dbReference type="GO" id="GO:0005615">
    <property type="term" value="C:extracellular space"/>
    <property type="evidence" value="ECO:0007669"/>
    <property type="project" value="TreeGrafter"/>
</dbReference>
<comment type="caution">
    <text evidence="4">The sequence shown here is derived from an EMBL/GenBank/DDBJ whole genome shotgun (WGS) entry which is preliminary data.</text>
</comment>
<feature type="domain" description="Menorin-like" evidence="3">
    <location>
        <begin position="64"/>
        <end position="286"/>
    </location>
</feature>
<sequence length="551" mass="63297">MTGKAFSRYLLVIGIAVSLIFAAMIAVIIYFATRNCEDMTEKFKQPTTAAIKFMDPLEHFRVKDGLEINIFKAVNTKEDLRRSQDGNFHIIQTYITMSQTEKREPVTETSSGTPVPLSDWLDTVLQTDKGIQIHFLTAEAITPAIQIINERRMQLQRPVFLGGNVMSKDGQNEINVKRFIELASLIPDVTLSFGFDTNDEPCGIGTLQTLWNLVEKLMQPINIRVPVHILKKSWARVKWLTEKSERITVTIFEKENSVQESSYEYDLLLVRNDFSRRRLYFDLPESRLQKLRKLAVTAGRAIDFFDLQDASKIIWSHATNTKEKLRDALQGHTMMIEADILLQAQGTMNQTNVPVMSHPPSVYSDLTFEEWIDTILPIKNKGVKLDFKSLEAVEPTLSILNRRRLLVNCPVWINADILQGPNGPPVIMKADVFLQYCLKLFPEATLSLGWTTGAKKENETPVYTREQMTEIHQICKNLNQPVTFPVRAAFVRDSWEHLDWLLQQSRGYTLTVWTSGLDTVKKADMDFIYRQTENHRIYFDLPNELMPDSIF</sequence>
<dbReference type="PANTHER" id="PTHR21184:SF6">
    <property type="entry name" value="CONSERVED PLASMA MEMBRANE PROTEIN"/>
    <property type="match status" value="1"/>
</dbReference>
<reference evidence="4" key="3">
    <citation type="submission" date="2023-05" db="EMBL/GenBank/DDBJ databases">
        <authorList>
            <person name="Smith C.H."/>
        </authorList>
    </citation>
    <scope>NUCLEOTIDE SEQUENCE</scope>
    <source>
        <strain evidence="4">CHS0354</strain>
        <tissue evidence="4">Mantle</tissue>
    </source>
</reference>
<keyword evidence="5" id="KW-1185">Reference proteome</keyword>
<feature type="domain" description="Menorin-like" evidence="3">
    <location>
        <begin position="309"/>
        <end position="545"/>
    </location>
</feature>
<organism evidence="4 5">
    <name type="scientific">Potamilus streckersoni</name>
    <dbReference type="NCBI Taxonomy" id="2493646"/>
    <lineage>
        <taxon>Eukaryota</taxon>
        <taxon>Metazoa</taxon>
        <taxon>Spiralia</taxon>
        <taxon>Lophotrochozoa</taxon>
        <taxon>Mollusca</taxon>
        <taxon>Bivalvia</taxon>
        <taxon>Autobranchia</taxon>
        <taxon>Heteroconchia</taxon>
        <taxon>Palaeoheterodonta</taxon>
        <taxon>Unionida</taxon>
        <taxon>Unionoidea</taxon>
        <taxon>Unionidae</taxon>
        <taxon>Ambleminae</taxon>
        <taxon>Lampsilini</taxon>
        <taxon>Potamilus</taxon>
    </lineage>
</organism>
<proteinExistence type="inferred from homology"/>
<evidence type="ECO:0000313" key="4">
    <source>
        <dbReference type="EMBL" id="KAK3593250.1"/>
    </source>
</evidence>
<keyword evidence="2" id="KW-1133">Transmembrane helix</keyword>
<protein>
    <recommendedName>
        <fullName evidence="3">Menorin-like domain-containing protein</fullName>
    </recommendedName>
</protein>
<evidence type="ECO:0000256" key="2">
    <source>
        <dbReference type="SAM" id="Phobius"/>
    </source>
</evidence>
<gene>
    <name evidence="4" type="ORF">CHS0354_012339</name>
</gene>
<keyword evidence="2" id="KW-0812">Transmembrane</keyword>
<dbReference type="InterPro" id="IPR019356">
    <property type="entry name" value="Menorin_dom"/>
</dbReference>
<dbReference type="PANTHER" id="PTHR21184">
    <property type="entry name" value="MENORIN (DENDRITIC BRANCHING PROTEIN)"/>
    <property type="match status" value="1"/>
</dbReference>
<evidence type="ECO:0000256" key="1">
    <source>
        <dbReference type="ARBA" id="ARBA00044953"/>
    </source>
</evidence>
<dbReference type="Proteomes" id="UP001195483">
    <property type="component" value="Unassembled WGS sequence"/>
</dbReference>
<keyword evidence="2" id="KW-0472">Membrane</keyword>
<evidence type="ECO:0000259" key="3">
    <source>
        <dbReference type="Pfam" id="PF10223"/>
    </source>
</evidence>
<dbReference type="Pfam" id="PF10223">
    <property type="entry name" value="Menorin_N"/>
    <property type="match status" value="2"/>
</dbReference>
<reference evidence="4" key="2">
    <citation type="journal article" date="2021" name="Genome Biol. Evol.">
        <title>Developing a high-quality reference genome for a parasitic bivalve with doubly uniparental inheritance (Bivalvia: Unionida).</title>
        <authorList>
            <person name="Smith C.H."/>
        </authorList>
    </citation>
    <scope>NUCLEOTIDE SEQUENCE</scope>
    <source>
        <strain evidence="4">CHS0354</strain>
        <tissue evidence="4">Mantle</tissue>
    </source>
</reference>
<dbReference type="EMBL" id="JAEAOA010000748">
    <property type="protein sequence ID" value="KAK3593250.1"/>
    <property type="molecule type" value="Genomic_DNA"/>
</dbReference>
<reference evidence="4" key="1">
    <citation type="journal article" date="2021" name="Genome Biol. Evol.">
        <title>A High-Quality Reference Genome for a Parasitic Bivalve with Doubly Uniparental Inheritance (Bivalvia: Unionida).</title>
        <authorList>
            <person name="Smith C.H."/>
        </authorList>
    </citation>
    <scope>NUCLEOTIDE SEQUENCE</scope>
    <source>
        <strain evidence="4">CHS0354</strain>
    </source>
</reference>
<evidence type="ECO:0000313" key="5">
    <source>
        <dbReference type="Proteomes" id="UP001195483"/>
    </source>
</evidence>
<accession>A0AAE0VY42</accession>
<feature type="transmembrane region" description="Helical" evidence="2">
    <location>
        <begin position="9"/>
        <end position="32"/>
    </location>
</feature>